<accession>A0A821S066</accession>
<comment type="caution">
    <text evidence="1">The sequence shown here is derived from an EMBL/GenBank/DDBJ whole genome shotgun (WGS) entry which is preliminary data.</text>
</comment>
<evidence type="ECO:0000313" key="2">
    <source>
        <dbReference type="Proteomes" id="UP000663873"/>
    </source>
</evidence>
<feature type="non-terminal residue" evidence="1">
    <location>
        <position position="1"/>
    </location>
</feature>
<gene>
    <name evidence="1" type="ORF">UJA718_LOCUS43364</name>
</gene>
<protein>
    <submittedName>
        <fullName evidence="1">Uncharacterized protein</fullName>
    </submittedName>
</protein>
<evidence type="ECO:0000313" key="1">
    <source>
        <dbReference type="EMBL" id="CAF4848378.1"/>
    </source>
</evidence>
<dbReference type="Proteomes" id="UP000663873">
    <property type="component" value="Unassembled WGS sequence"/>
</dbReference>
<keyword evidence="2" id="KW-1185">Reference proteome</keyword>
<dbReference type="AlphaFoldDB" id="A0A821S066"/>
<name>A0A821S066_9BILA</name>
<reference evidence="1" key="1">
    <citation type="submission" date="2021-02" db="EMBL/GenBank/DDBJ databases">
        <authorList>
            <person name="Nowell W R."/>
        </authorList>
    </citation>
    <scope>NUCLEOTIDE SEQUENCE</scope>
</reference>
<dbReference type="EMBL" id="CAJOBP010060152">
    <property type="protein sequence ID" value="CAF4848378.1"/>
    <property type="molecule type" value="Genomic_DNA"/>
</dbReference>
<proteinExistence type="predicted"/>
<sequence length="38" mass="4306">QKKQIVLQQSLQHLMSSTASKEISSESYIRGIILAELF</sequence>
<organism evidence="1 2">
    <name type="scientific">Rotaria socialis</name>
    <dbReference type="NCBI Taxonomy" id="392032"/>
    <lineage>
        <taxon>Eukaryota</taxon>
        <taxon>Metazoa</taxon>
        <taxon>Spiralia</taxon>
        <taxon>Gnathifera</taxon>
        <taxon>Rotifera</taxon>
        <taxon>Eurotatoria</taxon>
        <taxon>Bdelloidea</taxon>
        <taxon>Philodinida</taxon>
        <taxon>Philodinidae</taxon>
        <taxon>Rotaria</taxon>
    </lineage>
</organism>